<protein>
    <submittedName>
        <fullName evidence="7">Transmembrane serine protease 7</fullName>
    </submittedName>
</protein>
<feature type="domain" description="Peptidase S1" evidence="6">
    <location>
        <begin position="27"/>
        <end position="267"/>
    </location>
</feature>
<dbReference type="PRINTS" id="PR00722">
    <property type="entry name" value="CHYMOTRYPSIN"/>
</dbReference>
<dbReference type="GO" id="GO:0004252">
    <property type="term" value="F:serine-type endopeptidase activity"/>
    <property type="evidence" value="ECO:0007669"/>
    <property type="project" value="InterPro"/>
</dbReference>
<accession>A0A672UI74</accession>
<keyword evidence="5" id="KW-0732">Signal</keyword>
<dbReference type="PROSITE" id="PS50240">
    <property type="entry name" value="TRYPSIN_DOM"/>
    <property type="match status" value="1"/>
</dbReference>
<dbReference type="Gene3D" id="2.40.10.10">
    <property type="entry name" value="Trypsin-like serine proteases"/>
    <property type="match status" value="3"/>
</dbReference>
<evidence type="ECO:0000256" key="4">
    <source>
        <dbReference type="ARBA" id="ARBA00023157"/>
    </source>
</evidence>
<dbReference type="Proteomes" id="UP000472266">
    <property type="component" value="Unplaced"/>
</dbReference>
<keyword evidence="3" id="KW-0720">Serine protease</keyword>
<dbReference type="InterPro" id="IPR018114">
    <property type="entry name" value="TRYPSIN_HIS"/>
</dbReference>
<keyword evidence="2" id="KW-0378">Hydrolase</keyword>
<dbReference type="InterPro" id="IPR001254">
    <property type="entry name" value="Trypsin_dom"/>
</dbReference>
<evidence type="ECO:0000259" key="6">
    <source>
        <dbReference type="PROSITE" id="PS50240"/>
    </source>
</evidence>
<evidence type="ECO:0000313" key="8">
    <source>
        <dbReference type="Proteomes" id="UP000472266"/>
    </source>
</evidence>
<feature type="signal peptide" evidence="5">
    <location>
        <begin position="1"/>
        <end position="18"/>
    </location>
</feature>
<keyword evidence="1" id="KW-0645">Protease</keyword>
<dbReference type="SUPFAM" id="SSF50494">
    <property type="entry name" value="Trypsin-like serine proteases"/>
    <property type="match status" value="1"/>
</dbReference>
<dbReference type="Ensembl" id="ENSSHBT00005017948.1">
    <property type="protein sequence ID" value="ENSSHBP00005014961.1"/>
    <property type="gene ID" value="ENSSHBG00005013064.1"/>
</dbReference>
<dbReference type="Pfam" id="PF00089">
    <property type="entry name" value="Trypsin"/>
    <property type="match status" value="1"/>
</dbReference>
<proteinExistence type="predicted"/>
<evidence type="ECO:0000256" key="5">
    <source>
        <dbReference type="SAM" id="SignalP"/>
    </source>
</evidence>
<dbReference type="SMART" id="SM00020">
    <property type="entry name" value="Tryp_SPc"/>
    <property type="match status" value="1"/>
</dbReference>
<dbReference type="InterPro" id="IPR043504">
    <property type="entry name" value="Peptidase_S1_PA_chymotrypsin"/>
</dbReference>
<dbReference type="InterPro" id="IPR001314">
    <property type="entry name" value="Peptidase_S1A"/>
</dbReference>
<dbReference type="AlphaFoldDB" id="A0A672UI74"/>
<keyword evidence="4" id="KW-1015">Disulfide bond</keyword>
<reference evidence="7" key="2">
    <citation type="submission" date="2025-09" db="UniProtKB">
        <authorList>
            <consortium name="Ensembl"/>
        </authorList>
    </citation>
    <scope>IDENTIFICATION</scope>
</reference>
<name>A0A672UI74_STRHB</name>
<dbReference type="GO" id="GO:0006508">
    <property type="term" value="P:proteolysis"/>
    <property type="evidence" value="ECO:0007669"/>
    <property type="project" value="UniProtKB-KW"/>
</dbReference>
<dbReference type="PROSITE" id="PS00134">
    <property type="entry name" value="TRYPSIN_HIS"/>
    <property type="match status" value="1"/>
</dbReference>
<dbReference type="PANTHER" id="PTHR24253">
    <property type="entry name" value="TRANSMEMBRANE PROTEASE SERINE"/>
    <property type="match status" value="1"/>
</dbReference>
<sequence>CLCLKTLMLLLTLWVLESGQNNAISRIVGGTSTEEGEWPWQVSLHFVGAAYCGASVISKEWLVSAAHCFQGSKWLVCLLPTRLADPRAWSAHLGMQMQGHAKFVSAVRRIIVHEYYNSRNYDYDIALLQLSKPWPDTMSHVIQPICVPPFSHKVRSGDKCWITGWGQKQEAGLFLCSFSSQVSNHLYNCKWVVVQDTCLCCMADVCRKSCFESTGDSGGPLSCQSNRDGKWFLTGIVSWGYGCGRPNFPGVYTRVSNFAPWIHKYVPSVL</sequence>
<dbReference type="CDD" id="cd00190">
    <property type="entry name" value="Tryp_SPc"/>
    <property type="match status" value="1"/>
</dbReference>
<dbReference type="GO" id="GO:0005886">
    <property type="term" value="C:plasma membrane"/>
    <property type="evidence" value="ECO:0007669"/>
    <property type="project" value="TreeGrafter"/>
</dbReference>
<keyword evidence="8" id="KW-1185">Reference proteome</keyword>
<evidence type="ECO:0000256" key="1">
    <source>
        <dbReference type="ARBA" id="ARBA00022670"/>
    </source>
</evidence>
<evidence type="ECO:0000256" key="2">
    <source>
        <dbReference type="ARBA" id="ARBA00022801"/>
    </source>
</evidence>
<dbReference type="GeneTree" id="ENSGT00940000160085"/>
<gene>
    <name evidence="7" type="primary">TMPRSS7</name>
</gene>
<dbReference type="PANTHER" id="PTHR24253:SF103">
    <property type="entry name" value="TRANSMEMBRANE PROTEASE SERINE 7"/>
    <property type="match status" value="1"/>
</dbReference>
<dbReference type="FunFam" id="2.40.10.10:FF:000003">
    <property type="entry name" value="Transmembrane serine protease 3"/>
    <property type="match status" value="1"/>
</dbReference>
<feature type="chain" id="PRO_5025460485" evidence="5">
    <location>
        <begin position="19"/>
        <end position="270"/>
    </location>
</feature>
<dbReference type="InterPro" id="IPR009003">
    <property type="entry name" value="Peptidase_S1_PA"/>
</dbReference>
<reference evidence="7" key="1">
    <citation type="submission" date="2025-08" db="UniProtKB">
        <authorList>
            <consortium name="Ensembl"/>
        </authorList>
    </citation>
    <scope>IDENTIFICATION</scope>
</reference>
<evidence type="ECO:0000256" key="3">
    <source>
        <dbReference type="ARBA" id="ARBA00022825"/>
    </source>
</evidence>
<evidence type="ECO:0000313" key="7">
    <source>
        <dbReference type="Ensembl" id="ENSSHBP00005014961.1"/>
    </source>
</evidence>
<organism evidence="7 8">
    <name type="scientific">Strigops habroptila</name>
    <name type="common">Kakapo</name>
    <dbReference type="NCBI Taxonomy" id="2489341"/>
    <lineage>
        <taxon>Eukaryota</taxon>
        <taxon>Metazoa</taxon>
        <taxon>Chordata</taxon>
        <taxon>Craniata</taxon>
        <taxon>Vertebrata</taxon>
        <taxon>Euteleostomi</taxon>
        <taxon>Archelosauria</taxon>
        <taxon>Archosauria</taxon>
        <taxon>Dinosauria</taxon>
        <taxon>Saurischia</taxon>
        <taxon>Theropoda</taxon>
        <taxon>Coelurosauria</taxon>
        <taxon>Aves</taxon>
        <taxon>Neognathae</taxon>
        <taxon>Neoaves</taxon>
        <taxon>Telluraves</taxon>
        <taxon>Australaves</taxon>
        <taxon>Psittaciformes</taxon>
        <taxon>Psittacidae</taxon>
        <taxon>Strigops</taxon>
    </lineage>
</organism>